<keyword evidence="1" id="KW-0472">Membrane</keyword>
<keyword evidence="2" id="KW-1185">Reference proteome</keyword>
<keyword evidence="1" id="KW-0812">Transmembrane</keyword>
<reference evidence="1" key="1">
    <citation type="submission" date="2020-04" db="EMBL/GenBank/DDBJ databases">
        <title>A chromosome-scale assembly and high-density genetic map of the yellow drum (Nibea albiflora) genome.</title>
        <authorList>
            <person name="Xu D."/>
            <person name="Zhang W."/>
            <person name="Chen R."/>
            <person name="Tan P."/>
            <person name="Wang L."/>
            <person name="Song H."/>
            <person name="Tian L."/>
            <person name="Zhu Q."/>
            <person name="Wang B."/>
        </authorList>
    </citation>
    <scope>NUCLEOTIDE SEQUENCE</scope>
    <source>
        <strain evidence="1">ZJHYS-2018</strain>
    </source>
</reference>
<sequence length="349" mass="39286">MVKIKQSLTKLKQEIVQMDVRIGVVEHTLLQAKLKEKSNMTRDMHATNIPEPAAGLPSLQDVRGATTTTTESRRARRDPSETEFKGSPIKRRLRANHDCQSLDVSLLSPDSSYVCYSSVDGGDPCSCRRSPRLLTNGYYSVTEDSFSWDDDGNVSLTPCKTNVSYKENLVRVFRRRRRPRSSLVRLLSDVTESCQSWLDEKVFRGVFGTGQTQNQNRDQDQDQEMDQDMTKIDQEGPTTLDESRWSGFNSTELDDSRGFAYDHTEIPPPPDKVAPPPKLLIQEEICSEICQSKERFTQSLGGLSEVPPPSPFYTNSCCCQASPERTGLTMKTLLLFIFTVFIFTALCSG</sequence>
<proteinExistence type="predicted"/>
<comment type="caution">
    <text evidence="1">The sequence shown here is derived from an EMBL/GenBank/DDBJ whole genome shotgun (WGS) entry which is preliminary data.</text>
</comment>
<evidence type="ECO:0000313" key="1">
    <source>
        <dbReference type="EMBL" id="KAG8013769.1"/>
    </source>
</evidence>
<organism evidence="1 2">
    <name type="scientific">Nibea albiflora</name>
    <name type="common">Yellow drum</name>
    <name type="synonym">Corvina albiflora</name>
    <dbReference type="NCBI Taxonomy" id="240163"/>
    <lineage>
        <taxon>Eukaryota</taxon>
        <taxon>Metazoa</taxon>
        <taxon>Chordata</taxon>
        <taxon>Craniata</taxon>
        <taxon>Vertebrata</taxon>
        <taxon>Euteleostomi</taxon>
        <taxon>Actinopterygii</taxon>
        <taxon>Neopterygii</taxon>
        <taxon>Teleostei</taxon>
        <taxon>Neoteleostei</taxon>
        <taxon>Acanthomorphata</taxon>
        <taxon>Eupercaria</taxon>
        <taxon>Sciaenidae</taxon>
        <taxon>Nibea</taxon>
    </lineage>
</organism>
<name>A0ACB7FGX0_NIBAL</name>
<dbReference type="Proteomes" id="UP000805704">
    <property type="component" value="Chromosome 10"/>
</dbReference>
<protein>
    <submittedName>
        <fullName evidence="1">Transmembrane protein 71</fullName>
    </submittedName>
</protein>
<dbReference type="EMBL" id="CM024798">
    <property type="protein sequence ID" value="KAG8013769.1"/>
    <property type="molecule type" value="Genomic_DNA"/>
</dbReference>
<gene>
    <name evidence="1" type="primary">TMEM71</name>
    <name evidence="1" type="ORF">GBF38_015907</name>
</gene>
<accession>A0ACB7FGX0</accession>
<evidence type="ECO:0000313" key="2">
    <source>
        <dbReference type="Proteomes" id="UP000805704"/>
    </source>
</evidence>